<evidence type="ECO:0000313" key="2">
    <source>
        <dbReference type="Proteomes" id="UP000230069"/>
    </source>
</evidence>
<proteinExistence type="predicted"/>
<protein>
    <submittedName>
        <fullName evidence="1">Uncharacterized protein</fullName>
    </submittedName>
</protein>
<keyword evidence="2" id="KW-1185">Reference proteome</keyword>
<gene>
    <name evidence="1" type="ORF">AQUCO_12400009v1</name>
</gene>
<dbReference type="AlphaFoldDB" id="A0A2G5C1L9"/>
<name>A0A2G5C1L9_AQUCA</name>
<dbReference type="EMBL" id="KZ305140">
    <property type="protein sequence ID" value="PIA25151.1"/>
    <property type="molecule type" value="Genomic_DNA"/>
</dbReference>
<evidence type="ECO:0000313" key="1">
    <source>
        <dbReference type="EMBL" id="PIA25151.1"/>
    </source>
</evidence>
<reference evidence="1 2" key="1">
    <citation type="submission" date="2017-09" db="EMBL/GenBank/DDBJ databases">
        <title>WGS assembly of Aquilegia coerulea Goldsmith.</title>
        <authorList>
            <person name="Hodges S."/>
            <person name="Kramer E."/>
            <person name="Nordborg M."/>
            <person name="Tomkins J."/>
            <person name="Borevitz J."/>
            <person name="Derieg N."/>
            <person name="Yan J."/>
            <person name="Mihaltcheva S."/>
            <person name="Hayes R.D."/>
            <person name="Rokhsar D."/>
        </authorList>
    </citation>
    <scope>NUCLEOTIDE SEQUENCE [LARGE SCALE GENOMIC DNA]</scope>
    <source>
        <strain evidence="2">cv. Goldsmith</strain>
    </source>
</reference>
<dbReference type="InParanoid" id="A0A2G5C1L9"/>
<sequence>MLQNKTEIEFCFLVENGRPFFCLVTQNKASKEAYLIAFFSFFVNMEKPKGRFVAPNIISFVYSILSFS</sequence>
<organism evidence="1 2">
    <name type="scientific">Aquilegia coerulea</name>
    <name type="common">Rocky mountain columbine</name>
    <dbReference type="NCBI Taxonomy" id="218851"/>
    <lineage>
        <taxon>Eukaryota</taxon>
        <taxon>Viridiplantae</taxon>
        <taxon>Streptophyta</taxon>
        <taxon>Embryophyta</taxon>
        <taxon>Tracheophyta</taxon>
        <taxon>Spermatophyta</taxon>
        <taxon>Magnoliopsida</taxon>
        <taxon>Ranunculales</taxon>
        <taxon>Ranunculaceae</taxon>
        <taxon>Thalictroideae</taxon>
        <taxon>Aquilegia</taxon>
    </lineage>
</organism>
<accession>A0A2G5C1L9</accession>
<dbReference type="Proteomes" id="UP000230069">
    <property type="component" value="Unassembled WGS sequence"/>
</dbReference>